<keyword evidence="2" id="KW-1185">Reference proteome</keyword>
<organism evidence="1 2">
    <name type="scientific">Lasiodiplodia mahajangana</name>
    <dbReference type="NCBI Taxonomy" id="1108764"/>
    <lineage>
        <taxon>Eukaryota</taxon>
        <taxon>Fungi</taxon>
        <taxon>Dikarya</taxon>
        <taxon>Ascomycota</taxon>
        <taxon>Pezizomycotina</taxon>
        <taxon>Dothideomycetes</taxon>
        <taxon>Dothideomycetes incertae sedis</taxon>
        <taxon>Botryosphaeriales</taxon>
        <taxon>Botryosphaeriaceae</taxon>
        <taxon>Lasiodiplodia</taxon>
    </lineage>
</organism>
<evidence type="ECO:0000313" key="2">
    <source>
        <dbReference type="Proteomes" id="UP001153332"/>
    </source>
</evidence>
<name>A0ACC2JYY4_9PEZI</name>
<accession>A0ACC2JYY4</accession>
<dbReference type="Proteomes" id="UP001153332">
    <property type="component" value="Unassembled WGS sequence"/>
</dbReference>
<evidence type="ECO:0000313" key="1">
    <source>
        <dbReference type="EMBL" id="KAJ8132519.1"/>
    </source>
</evidence>
<dbReference type="EMBL" id="JAPUUL010000117">
    <property type="protein sequence ID" value="KAJ8132519.1"/>
    <property type="molecule type" value="Genomic_DNA"/>
</dbReference>
<gene>
    <name evidence="1" type="ORF">O1611_g1102</name>
</gene>
<comment type="caution">
    <text evidence="1">The sequence shown here is derived from an EMBL/GenBank/DDBJ whole genome shotgun (WGS) entry which is preliminary data.</text>
</comment>
<sequence length="788" mass="86358">METSLEEKGLQNSIKQSVSDSASRDDALLARLGKKPVLKRNFGFLSILGFSCTVLITWEGSLTTFLSGLENGGPSGLLYGFLVVWVGTLSTFATLSELVSMAPTSGGQYHWVSMLAPASSRKFLGYLTGWLAITGWQALIASGALVTGTMIQGLILLTHPDYAAVMKNWHGTLLLWAVVLISYGINTGVGSLLAKFEGLVLFLHILGFFAVILPLSLLSPHATAKDVFGTWMNSGLWQTQGLSFSVGILGNVFAFLGGDCAIHMSEEIRDAAVVVPRSLMTGLTINGTLGFAMMIATLYSIGSIDQALAENPQYPFMSIFHHAVGSTAGATVMSAIVVVMSFSATTGCLASASRIYWAFARDRGLPGWRYLKQVSPRTSIPNHAVLVTVVISIILSLVNIGNAAAFDGVISISIAGLFGSYLVASILLLYRRVTGAIHDRYDDDSLTNTMGGKLTWGPWRLRGAFGIANNLFSCIYLVYIFFFSFWPPSKDVTPETFNWAVLVFVVVVSMPQTPATSFSCNEGEYEPKLIPQSATHEIDNSQRPSLPLPRSATPVGRCISNNNGPSRPNEEGVEKAYRAIYQSFCGLPLNEEEWLTFYLEGQPSYETLLQKLDNHPGLLSSRISCAKTGMHRLATYPPFVFEVAYSQDWENLSDKVDQYFTTLRGAIRTVLGLDIGYKRPKDRQNQHHTASVSLWSVSIDDGYFNIDRKMNKVIFRTKEGTPIPEALILPLELFLPLEGRDKIPAHVRHRAAIRFDFAFLAQLLSKAESRQQINASHTSPPPMALRVR</sequence>
<proteinExistence type="predicted"/>
<reference evidence="1" key="1">
    <citation type="submission" date="2022-12" db="EMBL/GenBank/DDBJ databases">
        <title>Genome Sequence of Lasiodiplodia mahajangana.</title>
        <authorList>
            <person name="Buettner E."/>
        </authorList>
    </citation>
    <scope>NUCLEOTIDE SEQUENCE</scope>
    <source>
        <strain evidence="1">VT137</strain>
    </source>
</reference>
<protein>
    <submittedName>
        <fullName evidence="1">Uncharacterized protein</fullName>
    </submittedName>
</protein>